<evidence type="ECO:0008006" key="4">
    <source>
        <dbReference type="Google" id="ProtNLM"/>
    </source>
</evidence>
<accession>A0A1H4CBR5</accession>
<feature type="transmembrane region" description="Helical" evidence="1">
    <location>
        <begin position="91"/>
        <end position="115"/>
    </location>
</feature>
<dbReference type="Proteomes" id="UP000199288">
    <property type="component" value="Unassembled WGS sequence"/>
</dbReference>
<evidence type="ECO:0000313" key="2">
    <source>
        <dbReference type="EMBL" id="SEA57827.1"/>
    </source>
</evidence>
<protein>
    <recommendedName>
        <fullName evidence="4">DUF2975 domain-containing protein</fullName>
    </recommendedName>
</protein>
<evidence type="ECO:0000256" key="1">
    <source>
        <dbReference type="SAM" id="Phobius"/>
    </source>
</evidence>
<gene>
    <name evidence="2" type="ORF">SAMN02910418_01914</name>
</gene>
<feature type="transmembrane region" description="Helical" evidence="1">
    <location>
        <begin position="54"/>
        <end position="79"/>
    </location>
</feature>
<dbReference type="EMBL" id="FNQV01000012">
    <property type="protein sequence ID" value="SEA57827.1"/>
    <property type="molecule type" value="Genomic_DNA"/>
</dbReference>
<dbReference type="InterPro" id="IPR021354">
    <property type="entry name" value="DUF2975"/>
</dbReference>
<keyword evidence="3" id="KW-1185">Reference proteome</keyword>
<evidence type="ECO:0000313" key="3">
    <source>
        <dbReference type="Proteomes" id="UP000199288"/>
    </source>
</evidence>
<keyword evidence="1" id="KW-1133">Transmembrane helix</keyword>
<reference evidence="3" key="1">
    <citation type="submission" date="2016-10" db="EMBL/GenBank/DDBJ databases">
        <authorList>
            <person name="Varghese N."/>
            <person name="Submissions S."/>
        </authorList>
    </citation>
    <scope>NUCLEOTIDE SEQUENCE [LARGE SCALE GENOMIC DNA]</scope>
    <source>
        <strain evidence="3">KPR-1</strain>
    </source>
</reference>
<keyword evidence="1" id="KW-0812">Transmembrane</keyword>
<dbReference type="Pfam" id="PF11188">
    <property type="entry name" value="DUF2975"/>
    <property type="match status" value="1"/>
</dbReference>
<dbReference type="AlphaFoldDB" id="A0A1H4CBR5"/>
<proteinExistence type="predicted"/>
<keyword evidence="1" id="KW-0472">Membrane</keyword>
<dbReference type="RefSeq" id="WP_176780767.1">
    <property type="nucleotide sequence ID" value="NZ_FNQV01000012.1"/>
</dbReference>
<sequence length="166" mass="17310">MDTSFTPPSALAARLLFAGLAMLFLGCLILQALFLPLLAAEAAREAPEVAYLRYPILVVAILTVGCIEVVIAATAVLLVKTRRRVIFRSDALRWVTVMSAASFVASGLCVATFAYLALGPQVLPPPVMLVLVGTAVAAACVGLILVVLKSLLSAAVFLTDELAGVV</sequence>
<feature type="transmembrane region" description="Helical" evidence="1">
    <location>
        <begin position="127"/>
        <end position="148"/>
    </location>
</feature>
<organism evidence="2 3">
    <name type="scientific">Bowdeniella nasicola</name>
    <dbReference type="NCBI Taxonomy" id="208480"/>
    <lineage>
        <taxon>Bacteria</taxon>
        <taxon>Bacillati</taxon>
        <taxon>Actinomycetota</taxon>
        <taxon>Actinomycetes</taxon>
        <taxon>Actinomycetales</taxon>
        <taxon>Actinomycetaceae</taxon>
        <taxon>Bowdeniella</taxon>
    </lineage>
</organism>
<feature type="transmembrane region" description="Helical" evidence="1">
    <location>
        <begin position="12"/>
        <end position="34"/>
    </location>
</feature>
<name>A0A1H4CBR5_9ACTO</name>